<proteinExistence type="inferred from homology"/>
<dbReference type="Pfam" id="PF00096">
    <property type="entry name" value="zf-C2H2"/>
    <property type="match status" value="2"/>
</dbReference>
<evidence type="ECO:0000313" key="12">
    <source>
        <dbReference type="Proteomes" id="UP001286313"/>
    </source>
</evidence>
<dbReference type="Gene3D" id="3.30.160.60">
    <property type="entry name" value="Classic Zinc Finger"/>
    <property type="match status" value="5"/>
</dbReference>
<evidence type="ECO:0000256" key="5">
    <source>
        <dbReference type="ARBA" id="ARBA00022771"/>
    </source>
</evidence>
<evidence type="ECO:0000256" key="9">
    <source>
        <dbReference type="SAM" id="MobiDB-lite"/>
    </source>
</evidence>
<dbReference type="FunFam" id="3.30.160.60:FF:000870">
    <property type="entry name" value="zinc finger protein 197 isoform X1"/>
    <property type="match status" value="1"/>
</dbReference>
<gene>
    <name evidence="11" type="ORF">Pcinc_016367</name>
</gene>
<evidence type="ECO:0000256" key="8">
    <source>
        <dbReference type="PROSITE-ProRule" id="PRU00042"/>
    </source>
</evidence>
<dbReference type="PROSITE" id="PS00028">
    <property type="entry name" value="ZINC_FINGER_C2H2_1"/>
    <property type="match status" value="6"/>
</dbReference>
<evidence type="ECO:0000256" key="2">
    <source>
        <dbReference type="ARBA" id="ARBA00006991"/>
    </source>
</evidence>
<comment type="subcellular location">
    <subcellularLocation>
        <location evidence="1">Nucleus</location>
    </subcellularLocation>
</comment>
<dbReference type="FunFam" id="3.30.160.60:FF:000912">
    <property type="entry name" value="Zinc finger protein 660"/>
    <property type="match status" value="1"/>
</dbReference>
<evidence type="ECO:0000259" key="10">
    <source>
        <dbReference type="PROSITE" id="PS50157"/>
    </source>
</evidence>
<dbReference type="PANTHER" id="PTHR24409">
    <property type="entry name" value="ZINC FINGER PROTEIN 142"/>
    <property type="match status" value="1"/>
</dbReference>
<feature type="domain" description="C2H2-type" evidence="10">
    <location>
        <begin position="77"/>
        <end position="104"/>
    </location>
</feature>
<keyword evidence="6" id="KW-0862">Zinc</keyword>
<feature type="compositionally biased region" description="Polar residues" evidence="9">
    <location>
        <begin position="345"/>
        <end position="373"/>
    </location>
</feature>
<dbReference type="SMART" id="SM00355">
    <property type="entry name" value="ZnF_C2H2"/>
    <property type="match status" value="7"/>
</dbReference>
<accession>A0AAE1KLZ6</accession>
<dbReference type="Pfam" id="PF13912">
    <property type="entry name" value="zf-C2H2_6"/>
    <property type="match status" value="1"/>
</dbReference>
<feature type="domain" description="C2H2-type" evidence="10">
    <location>
        <begin position="105"/>
        <end position="132"/>
    </location>
</feature>
<organism evidence="11 12">
    <name type="scientific">Petrolisthes cinctipes</name>
    <name type="common">Flat porcelain crab</name>
    <dbReference type="NCBI Taxonomy" id="88211"/>
    <lineage>
        <taxon>Eukaryota</taxon>
        <taxon>Metazoa</taxon>
        <taxon>Ecdysozoa</taxon>
        <taxon>Arthropoda</taxon>
        <taxon>Crustacea</taxon>
        <taxon>Multicrustacea</taxon>
        <taxon>Malacostraca</taxon>
        <taxon>Eumalacostraca</taxon>
        <taxon>Eucarida</taxon>
        <taxon>Decapoda</taxon>
        <taxon>Pleocyemata</taxon>
        <taxon>Anomura</taxon>
        <taxon>Galatheoidea</taxon>
        <taxon>Porcellanidae</taxon>
        <taxon>Petrolisthes</taxon>
    </lineage>
</organism>
<keyword evidence="4" id="KW-0677">Repeat</keyword>
<feature type="region of interest" description="Disordered" evidence="9">
    <location>
        <begin position="300"/>
        <end position="381"/>
    </location>
</feature>
<dbReference type="InterPro" id="IPR013087">
    <property type="entry name" value="Znf_C2H2_type"/>
</dbReference>
<dbReference type="Pfam" id="PF13465">
    <property type="entry name" value="zf-H2C2_2"/>
    <property type="match status" value="1"/>
</dbReference>
<evidence type="ECO:0000256" key="4">
    <source>
        <dbReference type="ARBA" id="ARBA00022737"/>
    </source>
</evidence>
<dbReference type="InterPro" id="IPR036236">
    <property type="entry name" value="Znf_C2H2_sf"/>
</dbReference>
<dbReference type="PANTHER" id="PTHR24409:SF331">
    <property type="entry name" value="ZINC FINGER PROTEIN 322A"/>
    <property type="match status" value="1"/>
</dbReference>
<dbReference type="FunFam" id="3.30.160.60:FF:000145">
    <property type="entry name" value="Zinc finger protein 574"/>
    <property type="match status" value="1"/>
</dbReference>
<keyword evidence="5 8" id="KW-0863">Zinc-finger</keyword>
<dbReference type="PROSITE" id="PS50157">
    <property type="entry name" value="ZINC_FINGER_C2H2_2"/>
    <property type="match status" value="5"/>
</dbReference>
<dbReference type="GO" id="GO:0008270">
    <property type="term" value="F:zinc ion binding"/>
    <property type="evidence" value="ECO:0007669"/>
    <property type="project" value="UniProtKB-KW"/>
</dbReference>
<feature type="domain" description="C2H2-type" evidence="10">
    <location>
        <begin position="163"/>
        <end position="190"/>
    </location>
</feature>
<dbReference type="AlphaFoldDB" id="A0AAE1KLZ6"/>
<keyword evidence="12" id="KW-1185">Reference proteome</keyword>
<keyword evidence="3" id="KW-0479">Metal-binding</keyword>
<dbReference type="EMBL" id="JAWQEG010001502">
    <property type="protein sequence ID" value="KAK3879036.1"/>
    <property type="molecule type" value="Genomic_DNA"/>
</dbReference>
<keyword evidence="7" id="KW-0539">Nucleus</keyword>
<evidence type="ECO:0000256" key="1">
    <source>
        <dbReference type="ARBA" id="ARBA00004123"/>
    </source>
</evidence>
<evidence type="ECO:0000256" key="6">
    <source>
        <dbReference type="ARBA" id="ARBA00022833"/>
    </source>
</evidence>
<dbReference type="GO" id="GO:0005634">
    <property type="term" value="C:nucleus"/>
    <property type="evidence" value="ECO:0007669"/>
    <property type="project" value="UniProtKB-SubCell"/>
</dbReference>
<feature type="compositionally biased region" description="Basic and acidic residues" evidence="9">
    <location>
        <begin position="34"/>
        <end position="43"/>
    </location>
</feature>
<feature type="domain" description="C2H2-type" evidence="10">
    <location>
        <begin position="219"/>
        <end position="246"/>
    </location>
</feature>
<dbReference type="Proteomes" id="UP001286313">
    <property type="component" value="Unassembled WGS sequence"/>
</dbReference>
<feature type="compositionally biased region" description="Basic and acidic residues" evidence="9">
    <location>
        <begin position="51"/>
        <end position="70"/>
    </location>
</feature>
<dbReference type="SUPFAM" id="SSF57667">
    <property type="entry name" value="beta-beta-alpha zinc fingers"/>
    <property type="match status" value="4"/>
</dbReference>
<evidence type="ECO:0000256" key="7">
    <source>
        <dbReference type="ARBA" id="ARBA00023242"/>
    </source>
</evidence>
<reference evidence="11" key="1">
    <citation type="submission" date="2023-10" db="EMBL/GenBank/DDBJ databases">
        <title>Genome assemblies of two species of porcelain crab, Petrolisthes cinctipes and Petrolisthes manimaculis (Anomura: Porcellanidae).</title>
        <authorList>
            <person name="Angst P."/>
        </authorList>
    </citation>
    <scope>NUCLEOTIDE SEQUENCE</scope>
    <source>
        <strain evidence="11">PB745_01</strain>
        <tissue evidence="11">Gill</tissue>
    </source>
</reference>
<feature type="region of interest" description="Disordered" evidence="9">
    <location>
        <begin position="421"/>
        <end position="440"/>
    </location>
</feature>
<feature type="region of interest" description="Disordered" evidence="9">
    <location>
        <begin position="1"/>
        <end position="70"/>
    </location>
</feature>
<evidence type="ECO:0000313" key="11">
    <source>
        <dbReference type="EMBL" id="KAK3879036.1"/>
    </source>
</evidence>
<dbReference type="GO" id="GO:1990837">
    <property type="term" value="F:sequence-specific double-stranded DNA binding"/>
    <property type="evidence" value="ECO:0007669"/>
    <property type="project" value="UniProtKB-ARBA"/>
</dbReference>
<dbReference type="FunFam" id="3.30.160.60:FF:000303">
    <property type="entry name" value="Zinc finger protein 41"/>
    <property type="match status" value="1"/>
</dbReference>
<comment type="similarity">
    <text evidence="2">Belongs to the krueppel C2H2-type zinc-finger protein family.</text>
</comment>
<sequence length="629" mass="68860">MERPRRSVRPPGTLTDFLTAGETERRSAAGATGGDRDVEEGKQEQQQPGNNKEKDGAKQEGHGQGNTDDKLLLSQPYKCRECKARYRSRVALLRHAGKHSGEKPFVCSECGKGLSSQSALSEHVNIHTNNRPHRCEECGLESRQLSVHLRHLLTHQTRPDRLYTCSICTRTFKQNEYLRRHMRKHTGEKPYTCGECGKSFTCKSELNRHGKRHSSERPHPCPECGQGFKMRHNLQAHLRAHAGTQQWRCILCPAVFPKLKLLESHRRTHQETVQHLHISRPHHTTLLVCAAGGDRRRLPTVHPISLPASTNTLPSSTLENHTPASKDPNFEEDGIQVNHTEEDSTNLPSKSTPLSATHTDDSPVSSASHSPNLPTGIALTPSFTKDKKQKLLRINDTTLPLDLVLKSVGKGGAIRVKIIDHPPPQPCPESASGNGSGGGVGCRGDGDSVVELVDAEDSNGKSDGLKYGIGGEAGEAEATTVKGNVSGKGSMVEAAGVLGARASVLSHCLAPHFTRPDPHRHDYRTWLATLTTFCNQLDPPLDPEVCRCLSTTVSTLQKCLILSPSTGTLHSTGGEVTSMTEEATASVRESPPPCQDLHQYKVIHKHYLNLLEVLHKHFTHLTTSVIPPS</sequence>
<comment type="caution">
    <text evidence="11">The sequence shown here is derived from an EMBL/GenBank/DDBJ whole genome shotgun (WGS) entry which is preliminary data.</text>
</comment>
<protein>
    <recommendedName>
        <fullName evidence="10">C2H2-type domain-containing protein</fullName>
    </recommendedName>
</protein>
<feature type="domain" description="C2H2-type" evidence="10">
    <location>
        <begin position="191"/>
        <end position="218"/>
    </location>
</feature>
<evidence type="ECO:0000256" key="3">
    <source>
        <dbReference type="ARBA" id="ARBA00022723"/>
    </source>
</evidence>
<feature type="compositionally biased region" description="Polar residues" evidence="9">
    <location>
        <begin position="307"/>
        <end position="323"/>
    </location>
</feature>
<name>A0AAE1KLZ6_PETCI</name>